<evidence type="ECO:0000256" key="3">
    <source>
        <dbReference type="ARBA" id="ARBA00022448"/>
    </source>
</evidence>
<comment type="subcellular location">
    <subcellularLocation>
        <location evidence="1">Cell membrane</location>
        <topology evidence="1">Multi-pass membrane protein</topology>
    </subcellularLocation>
</comment>
<evidence type="ECO:0008006" key="11">
    <source>
        <dbReference type="Google" id="ProtNLM"/>
    </source>
</evidence>
<accession>A0A2H0UN72</accession>
<feature type="transmembrane region" description="Helical" evidence="8">
    <location>
        <begin position="226"/>
        <end position="244"/>
    </location>
</feature>
<organism evidence="9 10">
    <name type="scientific">Candidatus Harrisonbacteria bacterium CG10_big_fil_rev_8_21_14_0_10_49_15</name>
    <dbReference type="NCBI Taxonomy" id="1974587"/>
    <lineage>
        <taxon>Bacteria</taxon>
        <taxon>Candidatus Harrisoniibacteriota</taxon>
    </lineage>
</organism>
<dbReference type="GO" id="GO:0055085">
    <property type="term" value="P:transmembrane transport"/>
    <property type="evidence" value="ECO:0007669"/>
    <property type="project" value="TreeGrafter"/>
</dbReference>
<feature type="transmembrane region" description="Helical" evidence="8">
    <location>
        <begin position="142"/>
        <end position="165"/>
    </location>
</feature>
<keyword evidence="4" id="KW-1003">Cell membrane</keyword>
<evidence type="ECO:0000256" key="7">
    <source>
        <dbReference type="ARBA" id="ARBA00023136"/>
    </source>
</evidence>
<dbReference type="GO" id="GO:0005886">
    <property type="term" value="C:plasma membrane"/>
    <property type="evidence" value="ECO:0007669"/>
    <property type="project" value="UniProtKB-SubCell"/>
</dbReference>
<comment type="similarity">
    <text evidence="2">Belongs to the autoinducer-2 exporter (AI-2E) (TC 2.A.86) family.</text>
</comment>
<dbReference type="Pfam" id="PF01594">
    <property type="entry name" value="AI-2E_transport"/>
    <property type="match status" value="1"/>
</dbReference>
<feature type="transmembrane region" description="Helical" evidence="8">
    <location>
        <begin position="36"/>
        <end position="56"/>
    </location>
</feature>
<feature type="transmembrane region" description="Helical" evidence="8">
    <location>
        <begin position="12"/>
        <end position="30"/>
    </location>
</feature>
<dbReference type="InterPro" id="IPR002549">
    <property type="entry name" value="AI-2E-like"/>
</dbReference>
<keyword evidence="3" id="KW-0813">Transport</keyword>
<name>A0A2H0UN72_9BACT</name>
<comment type="caution">
    <text evidence="9">The sequence shown here is derived from an EMBL/GenBank/DDBJ whole genome shotgun (WGS) entry which is preliminary data.</text>
</comment>
<evidence type="ECO:0000256" key="6">
    <source>
        <dbReference type="ARBA" id="ARBA00022989"/>
    </source>
</evidence>
<feature type="transmembrane region" description="Helical" evidence="8">
    <location>
        <begin position="200"/>
        <end position="220"/>
    </location>
</feature>
<proteinExistence type="inferred from homology"/>
<dbReference type="PANTHER" id="PTHR21716:SF53">
    <property type="entry name" value="PERMEASE PERM-RELATED"/>
    <property type="match status" value="1"/>
</dbReference>
<evidence type="ECO:0000256" key="4">
    <source>
        <dbReference type="ARBA" id="ARBA00022475"/>
    </source>
</evidence>
<evidence type="ECO:0000256" key="2">
    <source>
        <dbReference type="ARBA" id="ARBA00009773"/>
    </source>
</evidence>
<evidence type="ECO:0000313" key="10">
    <source>
        <dbReference type="Proteomes" id="UP000229526"/>
    </source>
</evidence>
<evidence type="ECO:0000313" key="9">
    <source>
        <dbReference type="EMBL" id="PIR87116.1"/>
    </source>
</evidence>
<feature type="transmembrane region" description="Helical" evidence="8">
    <location>
        <begin position="251"/>
        <end position="277"/>
    </location>
</feature>
<protein>
    <recommendedName>
        <fullName evidence="11">AI-2E family transporter</fullName>
    </recommendedName>
</protein>
<evidence type="ECO:0000256" key="1">
    <source>
        <dbReference type="ARBA" id="ARBA00004651"/>
    </source>
</evidence>
<keyword evidence="6 8" id="KW-1133">Transmembrane helix</keyword>
<feature type="transmembrane region" description="Helical" evidence="8">
    <location>
        <begin position="68"/>
        <end position="90"/>
    </location>
</feature>
<dbReference type="PANTHER" id="PTHR21716">
    <property type="entry name" value="TRANSMEMBRANE PROTEIN"/>
    <property type="match status" value="1"/>
</dbReference>
<evidence type="ECO:0000256" key="5">
    <source>
        <dbReference type="ARBA" id="ARBA00022692"/>
    </source>
</evidence>
<keyword evidence="7 8" id="KW-0472">Membrane</keyword>
<feature type="transmembrane region" description="Helical" evidence="8">
    <location>
        <begin position="297"/>
        <end position="324"/>
    </location>
</feature>
<keyword evidence="5 8" id="KW-0812">Transmembrane</keyword>
<dbReference type="Proteomes" id="UP000229526">
    <property type="component" value="Unassembled WGS sequence"/>
</dbReference>
<dbReference type="AlphaFoldDB" id="A0A2H0UN72"/>
<gene>
    <name evidence="9" type="ORF">COU11_02720</name>
</gene>
<reference evidence="10" key="1">
    <citation type="submission" date="2017-09" db="EMBL/GenBank/DDBJ databases">
        <title>Depth-based differentiation of microbial function through sediment-hosted aquifers and enrichment of novel symbionts in the deep terrestrial subsurface.</title>
        <authorList>
            <person name="Probst A.J."/>
            <person name="Ladd B."/>
            <person name="Jarett J.K."/>
            <person name="Geller-Mcgrath D.E."/>
            <person name="Sieber C.M.K."/>
            <person name="Emerson J.B."/>
            <person name="Anantharaman K."/>
            <person name="Thomas B.C."/>
            <person name="Malmstrom R."/>
            <person name="Stieglmeier M."/>
            <person name="Klingl A."/>
            <person name="Woyke T."/>
            <person name="Ryan C.M."/>
            <person name="Banfield J.F."/>
        </authorList>
    </citation>
    <scope>NUCLEOTIDE SEQUENCE [LARGE SCALE GENOMIC DNA]</scope>
</reference>
<sequence>MPSKEELQINITWGVLWKVLAMGAFVAILFGARDILIATLLAIILSSALDPFVTYLERRRIPRLLGTLMIYLLTLLALTLLIYIILPVFLVELNSFIHSSVDLSGSLSQSLGVNLSIFETFTATINQFIADLSGGTTTFVALMSQVLGGIVTMIVIAVISFYLTVGRDGVERFLFTVLPPAYQVPVLSVYERVREKISSWFAGQLFISLMVGIAVYIGLAMLGVKYAFILAITAAVLELVPFVGPIFSGTVAILIALSSSGVTAFYTFILFLVIQQLEQHFLVPAVNKYTTDLNPVIVILALLIGGKVFGILGVILAVPVAVAVQEVMRYWANSRRSEGEQQTVSEAA</sequence>
<dbReference type="EMBL" id="PFBD01000020">
    <property type="protein sequence ID" value="PIR87116.1"/>
    <property type="molecule type" value="Genomic_DNA"/>
</dbReference>
<evidence type="ECO:0000256" key="8">
    <source>
        <dbReference type="SAM" id="Phobius"/>
    </source>
</evidence>